<dbReference type="InParanoid" id="A0A2V0NUC8"/>
<feature type="domain" description="Amino acid transporter transmembrane" evidence="10">
    <location>
        <begin position="54"/>
        <end position="214"/>
    </location>
</feature>
<feature type="compositionally biased region" description="Gly residues" evidence="8">
    <location>
        <begin position="24"/>
        <end position="36"/>
    </location>
</feature>
<evidence type="ECO:0000256" key="3">
    <source>
        <dbReference type="ARBA" id="ARBA00022448"/>
    </source>
</evidence>
<dbReference type="Proteomes" id="UP000247498">
    <property type="component" value="Unassembled WGS sequence"/>
</dbReference>
<evidence type="ECO:0000259" key="10">
    <source>
        <dbReference type="Pfam" id="PF01490"/>
    </source>
</evidence>
<evidence type="ECO:0000256" key="8">
    <source>
        <dbReference type="SAM" id="MobiDB-lite"/>
    </source>
</evidence>
<keyword evidence="7 9" id="KW-0472">Membrane</keyword>
<dbReference type="GO" id="GO:0016020">
    <property type="term" value="C:membrane"/>
    <property type="evidence" value="ECO:0007669"/>
    <property type="project" value="UniProtKB-SubCell"/>
</dbReference>
<feature type="transmembrane region" description="Helical" evidence="9">
    <location>
        <begin position="217"/>
        <end position="240"/>
    </location>
</feature>
<proteinExistence type="inferred from homology"/>
<evidence type="ECO:0000256" key="1">
    <source>
        <dbReference type="ARBA" id="ARBA00004141"/>
    </source>
</evidence>
<evidence type="ECO:0000313" key="12">
    <source>
        <dbReference type="Proteomes" id="UP000247498"/>
    </source>
</evidence>
<comment type="subcellular location">
    <subcellularLocation>
        <location evidence="1">Membrane</location>
        <topology evidence="1">Multi-pass membrane protein</topology>
    </subcellularLocation>
</comment>
<sequence length="524" mass="53104">MDLEEPGLTAPLLVPARAAADEAGGSGDGDGAGAGAGAADAPLQQQREGRRRGAHWLAIAVILTTDMVGIGTLGLPADFARLGWLPALACLALFIAGGVYSGSVYQRLALRVPRAVVFDEIGSEAMGKLGRALVFGTIYLGILTEPCIFHLMTVESLRQALSHIDLSRPAAHAIVVALILPLAQVHHLEDVAWVAIFGTAAMILAIGIVVAKLAATYLAASAAGAAGAAALAAAAAAASAPGAPLLPQPSAAWLRRPPRALAAVAAPGGAAPAAGRAATEWVASGSFYAAMVGVVDIAFSFGGQINWMRYITDIGDRSKFSRAVTLTEAIMGSLYLLTGVVGYAALGKDMDVRSPISSVLPFDGWMAAANAGVFLHCLVAYQVMVNVWSSSLLHIASSRSGSASTESGSGGASGAGGGAHDGGARRRLVWLCVTCGCVAFSTAAVWAFPFFSEMMGIIASLGDIMSMFGLPCIFAVRLLKLGRAETALCWALAALAVALSGAGLVSSAQQLAEALGGGGGGVRR</sequence>
<feature type="region of interest" description="Disordered" evidence="8">
    <location>
        <begin position="20"/>
        <end position="45"/>
    </location>
</feature>
<dbReference type="Pfam" id="PF01490">
    <property type="entry name" value="Aa_trans"/>
    <property type="match status" value="2"/>
</dbReference>
<evidence type="ECO:0000313" key="11">
    <source>
        <dbReference type="EMBL" id="GBF91241.1"/>
    </source>
</evidence>
<keyword evidence="5" id="KW-0029">Amino-acid transport</keyword>
<keyword evidence="4 9" id="KW-0812">Transmembrane</keyword>
<evidence type="ECO:0000256" key="2">
    <source>
        <dbReference type="ARBA" id="ARBA00008066"/>
    </source>
</evidence>
<dbReference type="InterPro" id="IPR013057">
    <property type="entry name" value="AA_transpt_TM"/>
</dbReference>
<comment type="similarity">
    <text evidence="2">Belongs to the amino acid/polyamine transporter 2 family.</text>
</comment>
<dbReference type="OrthoDB" id="40134at2759"/>
<dbReference type="EMBL" id="BDRX01000023">
    <property type="protein sequence ID" value="GBF91241.1"/>
    <property type="molecule type" value="Genomic_DNA"/>
</dbReference>
<feature type="transmembrane region" description="Helical" evidence="9">
    <location>
        <begin position="454"/>
        <end position="476"/>
    </location>
</feature>
<feature type="transmembrane region" description="Helical" evidence="9">
    <location>
        <begin position="323"/>
        <end position="345"/>
    </location>
</feature>
<keyword evidence="3" id="KW-0813">Transport</keyword>
<dbReference type="AlphaFoldDB" id="A0A2V0NUC8"/>
<evidence type="ECO:0000256" key="4">
    <source>
        <dbReference type="ARBA" id="ARBA00022692"/>
    </source>
</evidence>
<feature type="transmembrane region" description="Helical" evidence="9">
    <location>
        <begin position="365"/>
        <end position="389"/>
    </location>
</feature>
<feature type="transmembrane region" description="Helical" evidence="9">
    <location>
        <begin position="191"/>
        <end position="210"/>
    </location>
</feature>
<feature type="transmembrane region" description="Helical" evidence="9">
    <location>
        <begin position="83"/>
        <end position="105"/>
    </location>
</feature>
<dbReference type="GO" id="GO:0015179">
    <property type="term" value="F:L-amino acid transmembrane transporter activity"/>
    <property type="evidence" value="ECO:0007669"/>
    <property type="project" value="TreeGrafter"/>
</dbReference>
<reference evidence="11 12" key="1">
    <citation type="journal article" date="2018" name="Sci. Rep.">
        <title>Raphidocelis subcapitata (=Pseudokirchneriella subcapitata) provides an insight into genome evolution and environmental adaptations in the Sphaeropleales.</title>
        <authorList>
            <person name="Suzuki S."/>
            <person name="Yamaguchi H."/>
            <person name="Nakajima N."/>
            <person name="Kawachi M."/>
        </authorList>
    </citation>
    <scope>NUCLEOTIDE SEQUENCE [LARGE SCALE GENOMIC DNA]</scope>
    <source>
        <strain evidence="11 12">NIES-35</strain>
    </source>
</reference>
<protein>
    <recommendedName>
        <fullName evidence="10">Amino acid transporter transmembrane domain-containing protein</fullName>
    </recommendedName>
</protein>
<evidence type="ECO:0000256" key="7">
    <source>
        <dbReference type="ARBA" id="ARBA00023136"/>
    </source>
</evidence>
<organism evidence="11 12">
    <name type="scientific">Raphidocelis subcapitata</name>
    <dbReference type="NCBI Taxonomy" id="307507"/>
    <lineage>
        <taxon>Eukaryota</taxon>
        <taxon>Viridiplantae</taxon>
        <taxon>Chlorophyta</taxon>
        <taxon>core chlorophytes</taxon>
        <taxon>Chlorophyceae</taxon>
        <taxon>CS clade</taxon>
        <taxon>Sphaeropleales</taxon>
        <taxon>Selenastraceae</taxon>
        <taxon>Raphidocelis</taxon>
    </lineage>
</organism>
<dbReference type="PANTHER" id="PTHR22950">
    <property type="entry name" value="AMINO ACID TRANSPORTER"/>
    <property type="match status" value="1"/>
</dbReference>
<comment type="caution">
    <text evidence="11">The sequence shown here is derived from an EMBL/GenBank/DDBJ whole genome shotgun (WGS) entry which is preliminary data.</text>
</comment>
<evidence type="ECO:0000256" key="5">
    <source>
        <dbReference type="ARBA" id="ARBA00022970"/>
    </source>
</evidence>
<feature type="transmembrane region" description="Helical" evidence="9">
    <location>
        <begin position="56"/>
        <end position="77"/>
    </location>
</feature>
<feature type="domain" description="Amino acid transporter transmembrane" evidence="10">
    <location>
        <begin position="291"/>
        <end position="498"/>
    </location>
</feature>
<evidence type="ECO:0000256" key="6">
    <source>
        <dbReference type="ARBA" id="ARBA00022989"/>
    </source>
</evidence>
<keyword evidence="6 9" id="KW-1133">Transmembrane helix</keyword>
<gene>
    <name evidence="11" type="ORF">Rsub_03561</name>
</gene>
<keyword evidence="12" id="KW-1185">Reference proteome</keyword>
<feature type="transmembrane region" description="Helical" evidence="9">
    <location>
        <begin position="488"/>
        <end position="508"/>
    </location>
</feature>
<name>A0A2V0NUC8_9CHLO</name>
<accession>A0A2V0NUC8</accession>
<evidence type="ECO:0000256" key="9">
    <source>
        <dbReference type="SAM" id="Phobius"/>
    </source>
</evidence>
<feature type="transmembrane region" description="Helical" evidence="9">
    <location>
        <begin position="281"/>
        <end position="302"/>
    </location>
</feature>
<feature type="transmembrane region" description="Helical" evidence="9">
    <location>
        <begin position="428"/>
        <end position="448"/>
    </location>
</feature>
<dbReference type="PANTHER" id="PTHR22950:SF458">
    <property type="entry name" value="SODIUM-COUPLED NEUTRAL AMINO ACID TRANSPORTER 11-RELATED"/>
    <property type="match status" value="1"/>
</dbReference>